<name>A0A371H256_MUCPR</name>
<dbReference type="AlphaFoldDB" id="A0A371H256"/>
<dbReference type="EMBL" id="QJKJ01003786">
    <property type="protein sequence ID" value="RDX96879.1"/>
    <property type="molecule type" value="Genomic_DNA"/>
</dbReference>
<reference evidence="1" key="1">
    <citation type="submission" date="2018-05" db="EMBL/GenBank/DDBJ databases">
        <title>Draft genome of Mucuna pruriens seed.</title>
        <authorList>
            <person name="Nnadi N.E."/>
            <person name="Vos R."/>
            <person name="Hasami M.H."/>
            <person name="Devisetty U.K."/>
            <person name="Aguiy J.C."/>
        </authorList>
    </citation>
    <scope>NUCLEOTIDE SEQUENCE [LARGE SCALE GENOMIC DNA]</scope>
    <source>
        <strain evidence="1">JCA_2017</strain>
    </source>
</reference>
<comment type="caution">
    <text evidence="1">The sequence shown here is derived from an EMBL/GenBank/DDBJ whole genome shotgun (WGS) entry which is preliminary data.</text>
</comment>
<feature type="non-terminal residue" evidence="1">
    <location>
        <position position="1"/>
    </location>
</feature>
<protein>
    <recommendedName>
        <fullName evidence="3">Reverse transcriptase domain-containing protein</fullName>
    </recommendedName>
</protein>
<accession>A0A371H256</accession>
<sequence length="148" mass="17090">MCHYVWVSQTPHNLWISSFTPHNFSLLSRSGGRHILQFLDRLTNIELFGCHNIHLTLGHEVTLFKWPSGNSKGQPKDGPVVLHRQPQSNDQIPRDDIILTNVKISTNIRERMQGPRREQLISTLRQHVDLFAWQLSDMPGIDPEVICH</sequence>
<organism evidence="1 2">
    <name type="scientific">Mucuna pruriens</name>
    <name type="common">Velvet bean</name>
    <name type="synonym">Dolichos pruriens</name>
    <dbReference type="NCBI Taxonomy" id="157652"/>
    <lineage>
        <taxon>Eukaryota</taxon>
        <taxon>Viridiplantae</taxon>
        <taxon>Streptophyta</taxon>
        <taxon>Embryophyta</taxon>
        <taxon>Tracheophyta</taxon>
        <taxon>Spermatophyta</taxon>
        <taxon>Magnoliopsida</taxon>
        <taxon>eudicotyledons</taxon>
        <taxon>Gunneridae</taxon>
        <taxon>Pentapetalae</taxon>
        <taxon>rosids</taxon>
        <taxon>fabids</taxon>
        <taxon>Fabales</taxon>
        <taxon>Fabaceae</taxon>
        <taxon>Papilionoideae</taxon>
        <taxon>50 kb inversion clade</taxon>
        <taxon>NPAAA clade</taxon>
        <taxon>indigoferoid/millettioid clade</taxon>
        <taxon>Phaseoleae</taxon>
        <taxon>Mucuna</taxon>
    </lineage>
</organism>
<evidence type="ECO:0008006" key="3">
    <source>
        <dbReference type="Google" id="ProtNLM"/>
    </source>
</evidence>
<gene>
    <name evidence="1" type="ORF">CR513_20415</name>
</gene>
<proteinExistence type="predicted"/>
<evidence type="ECO:0000313" key="1">
    <source>
        <dbReference type="EMBL" id="RDX96879.1"/>
    </source>
</evidence>
<keyword evidence="2" id="KW-1185">Reference proteome</keyword>
<dbReference type="Proteomes" id="UP000257109">
    <property type="component" value="Unassembled WGS sequence"/>
</dbReference>
<dbReference type="OrthoDB" id="2919534at2759"/>
<evidence type="ECO:0000313" key="2">
    <source>
        <dbReference type="Proteomes" id="UP000257109"/>
    </source>
</evidence>